<dbReference type="PANTHER" id="PTHR43434:SF1">
    <property type="entry name" value="PHOSPHOGLYCOLATE PHOSPHATASE"/>
    <property type="match status" value="1"/>
</dbReference>
<name>A0ABX1JBF1_9PSEU</name>
<comment type="caution">
    <text evidence="1">The sequence shown here is derived from an EMBL/GenBank/DDBJ whole genome shotgun (WGS) entry which is preliminary data.</text>
</comment>
<dbReference type="Gene3D" id="3.40.50.1000">
    <property type="entry name" value="HAD superfamily/HAD-like"/>
    <property type="match status" value="1"/>
</dbReference>
<dbReference type="GO" id="GO:0016787">
    <property type="term" value="F:hydrolase activity"/>
    <property type="evidence" value="ECO:0007669"/>
    <property type="project" value="UniProtKB-KW"/>
</dbReference>
<dbReference type="Pfam" id="PF00702">
    <property type="entry name" value="Hydrolase"/>
    <property type="match status" value="1"/>
</dbReference>
<dbReference type="NCBIfam" id="TIGR01509">
    <property type="entry name" value="HAD-SF-IA-v3"/>
    <property type="match status" value="1"/>
</dbReference>
<keyword evidence="1" id="KW-0378">Hydrolase</keyword>
<dbReference type="EMBL" id="JAAXLS010000031">
    <property type="protein sequence ID" value="NKQ57122.1"/>
    <property type="molecule type" value="Genomic_DNA"/>
</dbReference>
<dbReference type="PANTHER" id="PTHR43434">
    <property type="entry name" value="PHOSPHOGLYCOLATE PHOSPHATASE"/>
    <property type="match status" value="1"/>
</dbReference>
<keyword evidence="2" id="KW-1185">Reference proteome</keyword>
<protein>
    <submittedName>
        <fullName evidence="1">HAD family hydrolase</fullName>
    </submittedName>
</protein>
<dbReference type="SUPFAM" id="SSF56784">
    <property type="entry name" value="HAD-like"/>
    <property type="match status" value="1"/>
</dbReference>
<evidence type="ECO:0000313" key="1">
    <source>
        <dbReference type="EMBL" id="NKQ57122.1"/>
    </source>
</evidence>
<dbReference type="InterPro" id="IPR036412">
    <property type="entry name" value="HAD-like_sf"/>
</dbReference>
<proteinExistence type="predicted"/>
<sequence>MSNEALAAVLASTSAVLLDFDGPICSVFSAFSPAAVAEELRARLRLVDAPKTSEPFEILSYVARTEPSAAARAETELARLETRAVAEATPTPGAAAVLQHFDESGRRVVVVSNNSAVSVRAYLYQHHLAGYVAAVSSRLEADPNLLKPHPHLLFHAAELLNLSVRDCAMVGDSSTDIEAARAAGARVIAYANKPAKRDRFERLRPDAIIDDMAELICVRAPS</sequence>
<dbReference type="InterPro" id="IPR023214">
    <property type="entry name" value="HAD_sf"/>
</dbReference>
<organism evidence="1 2">
    <name type="scientific">Amycolatopsis acididurans</name>
    <dbReference type="NCBI Taxonomy" id="2724524"/>
    <lineage>
        <taxon>Bacteria</taxon>
        <taxon>Bacillati</taxon>
        <taxon>Actinomycetota</taxon>
        <taxon>Actinomycetes</taxon>
        <taxon>Pseudonocardiales</taxon>
        <taxon>Pseudonocardiaceae</taxon>
        <taxon>Amycolatopsis</taxon>
    </lineage>
</organism>
<accession>A0ABX1JBF1</accession>
<dbReference type="Proteomes" id="UP000715441">
    <property type="component" value="Unassembled WGS sequence"/>
</dbReference>
<dbReference type="NCBIfam" id="TIGR01549">
    <property type="entry name" value="HAD-SF-IA-v1"/>
    <property type="match status" value="1"/>
</dbReference>
<dbReference type="RefSeq" id="WP_168520145.1">
    <property type="nucleotide sequence ID" value="NZ_JAAXLS010000031.1"/>
</dbReference>
<gene>
    <name evidence="1" type="ORF">HFP15_30055</name>
</gene>
<reference evidence="1 2" key="1">
    <citation type="submission" date="2020-04" db="EMBL/GenBank/DDBJ databases">
        <title>Novel species.</title>
        <authorList>
            <person name="Teo W.F.A."/>
            <person name="Lipun K."/>
            <person name="Srisuk N."/>
            <person name="Duangmal K."/>
        </authorList>
    </citation>
    <scope>NUCLEOTIDE SEQUENCE [LARGE SCALE GENOMIC DNA]</scope>
    <source>
        <strain evidence="1 2">K13G38</strain>
    </source>
</reference>
<evidence type="ECO:0000313" key="2">
    <source>
        <dbReference type="Proteomes" id="UP000715441"/>
    </source>
</evidence>
<dbReference type="InterPro" id="IPR050155">
    <property type="entry name" value="HAD-like_hydrolase_sf"/>
</dbReference>
<dbReference type="InterPro" id="IPR006439">
    <property type="entry name" value="HAD-SF_hydro_IA"/>
</dbReference>